<dbReference type="Gene3D" id="2.30.110.10">
    <property type="entry name" value="Electron Transport, Fmn-binding Protein, Chain A"/>
    <property type="match status" value="1"/>
</dbReference>
<dbReference type="PANTHER" id="PTHR10851">
    <property type="entry name" value="PYRIDOXINE-5-PHOSPHATE OXIDASE"/>
    <property type="match status" value="1"/>
</dbReference>
<evidence type="ECO:0000259" key="5">
    <source>
        <dbReference type="Pfam" id="PF12766"/>
    </source>
</evidence>
<keyword evidence="2" id="KW-0285">Flavoprotein</keyword>
<comment type="cofactor">
    <cofactor evidence="1">
        <name>FMN</name>
        <dbReference type="ChEBI" id="CHEBI:58210"/>
    </cofactor>
</comment>
<sequence length="205" mass="22065">MTGSNTPPLPFQDEDPAHHPAADFISAALARLASGARGRRSDFHVIGIATLGADGAPRLRSVVLRSFEPHSVRLTFHTDSRSAKFAELSRDRRAAILAYDAGAKLQIRIEGQVDLHSDDADSAAVWRGLPDGARQIYRGARAPGMRAEPRVLDETIGEDEAERHFTVCRLTASMIDVLYLRAAGHRRAIGVTDGAGGLAAHWVAA</sequence>
<keyword evidence="7" id="KW-1185">Reference proteome</keyword>
<proteinExistence type="predicted"/>
<dbReference type="PANTHER" id="PTHR10851:SF3">
    <property type="entry name" value="PYRIDOXINE_PYRIDOXAMINE 5'-PHOSPHATE OXIDASE 2"/>
    <property type="match status" value="1"/>
</dbReference>
<dbReference type="EMBL" id="CP000697">
    <property type="protein sequence ID" value="ABQ31309.1"/>
    <property type="molecule type" value="Genomic_DNA"/>
</dbReference>
<dbReference type="RefSeq" id="WP_012039820.1">
    <property type="nucleotide sequence ID" value="NC_009484.1"/>
</dbReference>
<dbReference type="InterPro" id="IPR024624">
    <property type="entry name" value="Pyridox_Oxase_Alr4036_FMN-bd"/>
</dbReference>
<name>A5G0C7_ACICJ</name>
<dbReference type="KEGG" id="acr:Acry_2110"/>
<feature type="domain" description="Pyridoxamine 5'-phosphate oxidase Alr4036 family FMN-binding" evidence="5">
    <location>
        <begin position="38"/>
        <end position="116"/>
    </location>
</feature>
<dbReference type="GO" id="GO:0010181">
    <property type="term" value="F:FMN binding"/>
    <property type="evidence" value="ECO:0007669"/>
    <property type="project" value="InterPro"/>
</dbReference>
<protein>
    <submittedName>
        <fullName evidence="6">Pyridoxamine 5'-phosphate oxidase-related, FMN-binding protein</fullName>
    </submittedName>
</protein>
<evidence type="ECO:0000313" key="7">
    <source>
        <dbReference type="Proteomes" id="UP000000245"/>
    </source>
</evidence>
<dbReference type="STRING" id="349163.Acry_2110"/>
<dbReference type="GO" id="GO:0008615">
    <property type="term" value="P:pyridoxine biosynthetic process"/>
    <property type="evidence" value="ECO:0007669"/>
    <property type="project" value="InterPro"/>
</dbReference>
<organism evidence="6 7">
    <name type="scientific">Acidiphilium cryptum (strain JF-5)</name>
    <dbReference type="NCBI Taxonomy" id="349163"/>
    <lineage>
        <taxon>Bacteria</taxon>
        <taxon>Pseudomonadati</taxon>
        <taxon>Pseudomonadota</taxon>
        <taxon>Alphaproteobacteria</taxon>
        <taxon>Acetobacterales</taxon>
        <taxon>Acidocellaceae</taxon>
        <taxon>Acidiphilium</taxon>
    </lineage>
</organism>
<evidence type="ECO:0000256" key="2">
    <source>
        <dbReference type="ARBA" id="ARBA00022630"/>
    </source>
</evidence>
<evidence type="ECO:0000256" key="4">
    <source>
        <dbReference type="ARBA" id="ARBA00023002"/>
    </source>
</evidence>
<dbReference type="InterPro" id="IPR012349">
    <property type="entry name" value="Split_barrel_FMN-bd"/>
</dbReference>
<dbReference type="eggNOG" id="COG0259">
    <property type="taxonomic scope" value="Bacteria"/>
</dbReference>
<dbReference type="GO" id="GO:0004733">
    <property type="term" value="F:pyridoxamine phosphate oxidase activity"/>
    <property type="evidence" value="ECO:0007669"/>
    <property type="project" value="InterPro"/>
</dbReference>
<keyword evidence="4" id="KW-0560">Oxidoreductase</keyword>
<evidence type="ECO:0000256" key="3">
    <source>
        <dbReference type="ARBA" id="ARBA00022643"/>
    </source>
</evidence>
<dbReference type="Proteomes" id="UP000000245">
    <property type="component" value="Chromosome"/>
</dbReference>
<dbReference type="Pfam" id="PF12766">
    <property type="entry name" value="Pyridox_oxase_2"/>
    <property type="match status" value="1"/>
</dbReference>
<gene>
    <name evidence="6" type="ordered locus">Acry_2110</name>
</gene>
<accession>A5G0C7</accession>
<evidence type="ECO:0000313" key="6">
    <source>
        <dbReference type="EMBL" id="ABQ31309.1"/>
    </source>
</evidence>
<dbReference type="AlphaFoldDB" id="A5G0C7"/>
<dbReference type="HOGENOM" id="CLU_058669_0_0_5"/>
<keyword evidence="3" id="KW-0288">FMN</keyword>
<dbReference type="InterPro" id="IPR000659">
    <property type="entry name" value="Pyridox_Oxase"/>
</dbReference>
<dbReference type="SUPFAM" id="SSF50475">
    <property type="entry name" value="FMN-binding split barrel"/>
    <property type="match status" value="1"/>
</dbReference>
<evidence type="ECO:0000256" key="1">
    <source>
        <dbReference type="ARBA" id="ARBA00001917"/>
    </source>
</evidence>
<reference evidence="6 7" key="1">
    <citation type="submission" date="2007-05" db="EMBL/GenBank/DDBJ databases">
        <title>Complete sequence of chromosome of Acidiphilium cryptum JF-5.</title>
        <authorList>
            <consortium name="US DOE Joint Genome Institute"/>
            <person name="Copeland A."/>
            <person name="Lucas S."/>
            <person name="Lapidus A."/>
            <person name="Barry K."/>
            <person name="Detter J.C."/>
            <person name="Glavina del Rio T."/>
            <person name="Hammon N."/>
            <person name="Israni S."/>
            <person name="Dalin E."/>
            <person name="Tice H."/>
            <person name="Pitluck S."/>
            <person name="Sims D."/>
            <person name="Brettin T."/>
            <person name="Bruce D."/>
            <person name="Han C."/>
            <person name="Schmutz J."/>
            <person name="Larimer F."/>
            <person name="Land M."/>
            <person name="Hauser L."/>
            <person name="Kyrpides N."/>
            <person name="Kim E."/>
            <person name="Magnuson T."/>
            <person name="Richardson P."/>
        </authorList>
    </citation>
    <scope>NUCLEOTIDE SEQUENCE [LARGE SCALE GENOMIC DNA]</scope>
    <source>
        <strain evidence="6 7">JF-5</strain>
    </source>
</reference>